<accession>W1UZK5</accession>
<reference evidence="1 2" key="1">
    <citation type="submission" date="2013-12" db="EMBL/GenBank/DDBJ databases">
        <title>A Varibaculum cambriense genome reconstructed from a premature infant gut community with otherwise low bacterial novelty that shifts toward anaerobic metabolism during the third week of life.</title>
        <authorList>
            <person name="Brown C.T."/>
            <person name="Sharon I."/>
            <person name="Thomas B.C."/>
            <person name="Castelle C.J."/>
            <person name="Morowitz M.J."/>
            <person name="Banfield J.F."/>
        </authorList>
    </citation>
    <scope>NUCLEOTIDE SEQUENCE [LARGE SCALE GENOMIC DNA]</scope>
    <source>
        <strain evidence="2">DORA_11</strain>
    </source>
</reference>
<dbReference type="PATRIC" id="fig|1403949.3.peg.1890"/>
<sequence>MSEIYRFRSINQLIKYKELEDFYCFFSDVKNFNDPMEGHFELEWYGDSILWRNFFRHYVMCLGDFYLQASFIKGNCKMSADFIDIDIYDKSLLTSLYTDLLNRTINKLFKNTKIRQVFDIFTTWILDKNALLYYLEIMQPIILEEIMNQFEKIKILPNPTINYPINYNIIVPKQEKGTKVSISEAVRIELLSKRLEFRYKLKDEEIANTELLIMFYTEYPSMYLNRLIDLVKPNAYMTCFSKIYFNSAMWGHYADNHKGVCLIFDHSLIDSFQENVIDVEGFYETQYSSKVINLNFFLLIRYDDDHLDFWYKDSKNNKKCFLYDLRFNKEWIKRYSDICKSMYTKKTIDWVYEEEARAIIFDHNYKFSNDKSRKVFYQPNKLKGIIFGHNTSVSDKLKILGILKNKKSVLNDQFKIYQAYFSKINGETKINIHKVDIDF</sequence>
<dbReference type="AlphaFoldDB" id="W1UZK5"/>
<dbReference type="Proteomes" id="UP000018855">
    <property type="component" value="Unassembled WGS sequence"/>
</dbReference>
<proteinExistence type="predicted"/>
<evidence type="ECO:0008006" key="3">
    <source>
        <dbReference type="Google" id="ProtNLM"/>
    </source>
</evidence>
<protein>
    <recommendedName>
        <fullName evidence="3">DUF2971 domain-containing protein</fullName>
    </recommendedName>
</protein>
<evidence type="ECO:0000313" key="2">
    <source>
        <dbReference type="Proteomes" id="UP000018855"/>
    </source>
</evidence>
<dbReference type="EMBL" id="AZMJ01000600">
    <property type="protein sequence ID" value="ETI97063.1"/>
    <property type="molecule type" value="Genomic_DNA"/>
</dbReference>
<comment type="caution">
    <text evidence="1">The sequence shown here is derived from an EMBL/GenBank/DDBJ whole genome shotgun (WGS) entry which is preliminary data.</text>
</comment>
<name>W1UZK5_9FIRM</name>
<dbReference type="InterPro" id="IPR021352">
    <property type="entry name" value="DUF2971"/>
</dbReference>
<dbReference type="Pfam" id="PF11185">
    <property type="entry name" value="DUF2971"/>
    <property type="match status" value="1"/>
</dbReference>
<organism evidence="1 2">
    <name type="scientific">Veillonella dispar DORA_11</name>
    <dbReference type="NCBI Taxonomy" id="1403949"/>
    <lineage>
        <taxon>Bacteria</taxon>
        <taxon>Bacillati</taxon>
        <taxon>Bacillota</taxon>
        <taxon>Negativicutes</taxon>
        <taxon>Veillonellales</taxon>
        <taxon>Veillonellaceae</taxon>
        <taxon>Veillonella</taxon>
    </lineage>
</organism>
<gene>
    <name evidence="1" type="ORF">Q619_VDC00600G0059</name>
</gene>
<evidence type="ECO:0000313" key="1">
    <source>
        <dbReference type="EMBL" id="ETI97063.1"/>
    </source>
</evidence>